<dbReference type="RefSeq" id="WP_089061854.1">
    <property type="nucleotide sequence ID" value="NZ_CP022315.1"/>
</dbReference>
<evidence type="ECO:0000256" key="2">
    <source>
        <dbReference type="PIRSR" id="PIRSR017388-2"/>
    </source>
</evidence>
<dbReference type="AlphaFoldDB" id="A0A220U3G9"/>
<dbReference type="SUPFAM" id="SSF53474">
    <property type="entry name" value="alpha/beta-Hydrolases"/>
    <property type="match status" value="1"/>
</dbReference>
<feature type="binding site" evidence="2">
    <location>
        <position position="29"/>
    </location>
    <ligand>
        <name>substrate</name>
    </ligand>
</feature>
<dbReference type="PIRSF" id="PIRSF017388">
    <property type="entry name" value="Esterase_lipase"/>
    <property type="match status" value="1"/>
</dbReference>
<organism evidence="5 6">
    <name type="scientific">Virgibacillus phasianinus</name>
    <dbReference type="NCBI Taxonomy" id="2017483"/>
    <lineage>
        <taxon>Bacteria</taxon>
        <taxon>Bacillati</taxon>
        <taxon>Bacillota</taxon>
        <taxon>Bacilli</taxon>
        <taxon>Bacillales</taxon>
        <taxon>Bacillaceae</taxon>
        <taxon>Virgibacillus</taxon>
    </lineage>
</organism>
<dbReference type="InterPro" id="IPR022742">
    <property type="entry name" value="Hydrolase_4"/>
</dbReference>
<dbReference type="InterPro" id="IPR012354">
    <property type="entry name" value="Esterase_lipase"/>
</dbReference>
<gene>
    <name evidence="5" type="ORF">CFK37_10745</name>
</gene>
<feature type="site" description="Important for substrate specificity" evidence="3">
    <location>
        <position position="146"/>
    </location>
</feature>
<feature type="domain" description="Serine aminopeptidase S33" evidence="4">
    <location>
        <begin position="23"/>
        <end position="232"/>
    </location>
</feature>
<evidence type="ECO:0000313" key="6">
    <source>
        <dbReference type="Proteomes" id="UP000198312"/>
    </source>
</evidence>
<dbReference type="Pfam" id="PF12146">
    <property type="entry name" value="Hydrolase_4"/>
    <property type="match status" value="1"/>
</dbReference>
<sequence>MGEDYQVMDEAKEFYFPGNKIGVLVIHGFTGSTQSMRFLGKQLADAKFTVYGPRLTGHGTAPEDMENASCQDWIETVEWGLEKLKETCSAIFVTGLSMGGTLTLYLAERHSEIKGIMPINAAVNLPEFAANYEKLSSEGIRFMDAIGSDIKKEGVEELAYPKTPVKSIKEIVSLTDIVRNDLQKINTPALIFSSVEDHVVPPQNAKEIYESISSKERAIVSMENSYHVATLDHDKELIAEKCIAFINKIES</sequence>
<dbReference type="OrthoDB" id="9786110at2"/>
<feature type="active site" description="Charge relay system" evidence="1">
    <location>
        <position position="227"/>
    </location>
</feature>
<feature type="active site" description="Nucleophile" evidence="1">
    <location>
        <position position="97"/>
    </location>
</feature>
<protein>
    <submittedName>
        <fullName evidence="5">Lipase</fullName>
    </submittedName>
</protein>
<evidence type="ECO:0000256" key="3">
    <source>
        <dbReference type="PIRSR" id="PIRSR017388-3"/>
    </source>
</evidence>
<dbReference type="Gene3D" id="3.40.50.1820">
    <property type="entry name" value="alpha/beta hydrolase"/>
    <property type="match status" value="1"/>
</dbReference>
<evidence type="ECO:0000256" key="1">
    <source>
        <dbReference type="PIRSR" id="PIRSR017388-1"/>
    </source>
</evidence>
<accession>A0A220U3G9</accession>
<evidence type="ECO:0000313" key="5">
    <source>
        <dbReference type="EMBL" id="ASK62595.1"/>
    </source>
</evidence>
<dbReference type="InterPro" id="IPR029058">
    <property type="entry name" value="AB_hydrolase_fold"/>
</dbReference>
<dbReference type="EMBL" id="CP022315">
    <property type="protein sequence ID" value="ASK62595.1"/>
    <property type="molecule type" value="Genomic_DNA"/>
</dbReference>
<reference evidence="5 6" key="1">
    <citation type="submission" date="2017-07" db="EMBL/GenBank/DDBJ databases">
        <title>Virgibacillus sp. LM2416.</title>
        <authorList>
            <person name="Tak E.J."/>
            <person name="Bae J.-W."/>
        </authorList>
    </citation>
    <scope>NUCLEOTIDE SEQUENCE [LARGE SCALE GENOMIC DNA]</scope>
    <source>
        <strain evidence="5 6">LM2416</strain>
    </source>
</reference>
<evidence type="ECO:0000259" key="4">
    <source>
        <dbReference type="Pfam" id="PF12146"/>
    </source>
</evidence>
<dbReference type="Proteomes" id="UP000198312">
    <property type="component" value="Chromosome"/>
</dbReference>
<keyword evidence="6" id="KW-1185">Reference proteome</keyword>
<dbReference type="GO" id="GO:0052689">
    <property type="term" value="F:carboxylic ester hydrolase activity"/>
    <property type="evidence" value="ECO:0007669"/>
    <property type="project" value="InterPro"/>
</dbReference>
<dbReference type="PANTHER" id="PTHR11614">
    <property type="entry name" value="PHOSPHOLIPASE-RELATED"/>
    <property type="match status" value="1"/>
</dbReference>
<name>A0A220U3G9_9BACI</name>
<proteinExistence type="predicted"/>
<dbReference type="KEGG" id="vil:CFK37_10745"/>
<dbReference type="InterPro" id="IPR051044">
    <property type="entry name" value="MAG_DAG_Lipase"/>
</dbReference>
<feature type="active site" description="Charge relay system" evidence="1">
    <location>
        <position position="197"/>
    </location>
</feature>
<feature type="binding site" evidence="2">
    <location>
        <position position="98"/>
    </location>
    <ligand>
        <name>substrate</name>
    </ligand>
</feature>